<dbReference type="EMBL" id="DVOG01000064">
    <property type="protein sequence ID" value="HIV03986.1"/>
    <property type="molecule type" value="Genomic_DNA"/>
</dbReference>
<organism evidence="3 4">
    <name type="scientific">Candidatus Spyradosoma merdigallinarum</name>
    <dbReference type="NCBI Taxonomy" id="2840950"/>
    <lineage>
        <taxon>Bacteria</taxon>
        <taxon>Pseudomonadati</taxon>
        <taxon>Verrucomicrobiota</taxon>
        <taxon>Opitutia</taxon>
        <taxon>Opitutia incertae sedis</taxon>
        <taxon>Candidatus Spyradosoma</taxon>
    </lineage>
</organism>
<evidence type="ECO:0000259" key="2">
    <source>
        <dbReference type="Pfam" id="PF14237"/>
    </source>
</evidence>
<dbReference type="Proteomes" id="UP000886812">
    <property type="component" value="Unassembled WGS sequence"/>
</dbReference>
<comment type="caution">
    <text evidence="3">The sequence shown here is derived from an EMBL/GenBank/DDBJ whole genome shotgun (WGS) entry which is preliminary data.</text>
</comment>
<evidence type="ECO:0000313" key="3">
    <source>
        <dbReference type="EMBL" id="HIV03986.1"/>
    </source>
</evidence>
<dbReference type="InterPro" id="IPR033880">
    <property type="entry name" value="SPFH_YdjI"/>
</dbReference>
<dbReference type="Pfam" id="PF14237">
    <property type="entry name" value="GYF_2"/>
    <property type="match status" value="1"/>
</dbReference>
<dbReference type="AlphaFoldDB" id="A0A9D1T1R7"/>
<reference evidence="3" key="1">
    <citation type="submission" date="2020-10" db="EMBL/GenBank/DDBJ databases">
        <authorList>
            <person name="Gilroy R."/>
        </authorList>
    </citation>
    <scope>NUCLEOTIDE SEQUENCE</scope>
    <source>
        <strain evidence="3">10669</strain>
    </source>
</reference>
<accession>A0A9D1T1R7</accession>
<feature type="domain" description="SPFH" evidence="1">
    <location>
        <begin position="37"/>
        <end position="222"/>
    </location>
</feature>
<evidence type="ECO:0000313" key="4">
    <source>
        <dbReference type="Proteomes" id="UP000886812"/>
    </source>
</evidence>
<protein>
    <submittedName>
        <fullName evidence="3">SPFH domain-containing protein</fullName>
    </submittedName>
</protein>
<gene>
    <name evidence="3" type="ORF">IAC75_02410</name>
</gene>
<proteinExistence type="predicted"/>
<dbReference type="PANTHER" id="PTHR37826:SF2">
    <property type="entry name" value="ZINC-RIBBON DOMAIN-CONTAINING PROTEIN"/>
    <property type="match status" value="1"/>
</dbReference>
<dbReference type="CDD" id="cd03408">
    <property type="entry name" value="SPFH_like_u1"/>
    <property type="match status" value="1"/>
</dbReference>
<sequence length="388" mass="41435">MSMNVQTSNAPGGVLGKLISCAAQDTSLLVQKYDYDGIVRGAVIVVHETQRAALYISGVREALIPPGRFACDESSNIPVLTRLLSDTTGGDTTYPVSVWFVSTEVENNLLWGVRVMVRDEDYAQTISVALNGAAVMKISRPEVFLDKFVGTASAFTAADVSEKIKAWMTTPIRTAAVQAFSRAGTLLRFQTELAEMQAIVRETLNAEIGELYGIEFTRFEIRGAESDDYRQIVEQERAGTAEARRLARLGVDYPTERRFGIMEKAAGNEGAGTLMGAGIGLGAGMPMGAMFGEMMRGAFPQNPLAPAAGTPPPIPSAPPPLPPQPAAAPEYFVAVGNAPTGPFPQERIAEEIRRGALGAGALIWRAGTPNWIPASADPAFAPLFSDKK</sequence>
<name>A0A9D1T1R7_9BACT</name>
<evidence type="ECO:0000259" key="1">
    <source>
        <dbReference type="Pfam" id="PF13421"/>
    </source>
</evidence>
<dbReference type="Pfam" id="PF13421">
    <property type="entry name" value="Band_7_1"/>
    <property type="match status" value="1"/>
</dbReference>
<dbReference type="InterPro" id="IPR025640">
    <property type="entry name" value="GYF_2"/>
</dbReference>
<reference evidence="3" key="2">
    <citation type="journal article" date="2021" name="PeerJ">
        <title>Extensive microbial diversity within the chicken gut microbiome revealed by metagenomics and culture.</title>
        <authorList>
            <person name="Gilroy R."/>
            <person name="Ravi A."/>
            <person name="Getino M."/>
            <person name="Pursley I."/>
            <person name="Horton D.L."/>
            <person name="Alikhan N.F."/>
            <person name="Baker D."/>
            <person name="Gharbi K."/>
            <person name="Hall N."/>
            <person name="Watson M."/>
            <person name="Adriaenssens E.M."/>
            <person name="Foster-Nyarko E."/>
            <person name="Jarju S."/>
            <person name="Secka A."/>
            <person name="Antonio M."/>
            <person name="Oren A."/>
            <person name="Chaudhuri R.R."/>
            <person name="La Ragione R."/>
            <person name="Hildebrand F."/>
            <person name="Pallen M.J."/>
        </authorList>
    </citation>
    <scope>NUCLEOTIDE SEQUENCE</scope>
    <source>
        <strain evidence="3">10669</strain>
    </source>
</reference>
<dbReference type="PANTHER" id="PTHR37826">
    <property type="entry name" value="FLOTILLIN BAND_7_5 DOMAIN PROTEIN"/>
    <property type="match status" value="1"/>
</dbReference>
<feature type="domain" description="GYF" evidence="2">
    <location>
        <begin position="331"/>
        <end position="376"/>
    </location>
</feature>